<comment type="caution">
    <text evidence="2">The sequence shown here is derived from an EMBL/GenBank/DDBJ whole genome shotgun (WGS) entry which is preliminary data.</text>
</comment>
<proteinExistence type="predicted"/>
<dbReference type="Pfam" id="PF25583">
    <property type="entry name" value="WCX"/>
    <property type="match status" value="1"/>
</dbReference>
<dbReference type="RefSeq" id="WP_184249748.1">
    <property type="nucleotide sequence ID" value="NZ_BAAACU010000015.1"/>
</dbReference>
<dbReference type="InterPro" id="IPR057727">
    <property type="entry name" value="WCX_dom"/>
</dbReference>
<evidence type="ECO:0000259" key="1">
    <source>
        <dbReference type="Pfam" id="PF25583"/>
    </source>
</evidence>
<reference evidence="2 3" key="1">
    <citation type="submission" date="2020-08" db="EMBL/GenBank/DDBJ databases">
        <title>Genomic Encyclopedia of Type Strains, Phase IV (KMG-IV): sequencing the most valuable type-strain genomes for metagenomic binning, comparative biology and taxonomic classification.</title>
        <authorList>
            <person name="Goeker M."/>
        </authorList>
    </citation>
    <scope>NUCLEOTIDE SEQUENCE [LARGE SCALE GENOMIC DNA]</scope>
    <source>
        <strain evidence="2 3">DSM 11805</strain>
    </source>
</reference>
<name>A0A841RPR3_9BACI</name>
<dbReference type="Proteomes" id="UP000572212">
    <property type="component" value="Unassembled WGS sequence"/>
</dbReference>
<keyword evidence="3" id="KW-1185">Reference proteome</keyword>
<protein>
    <recommendedName>
        <fullName evidence="1">WCX domain-containing protein</fullName>
    </recommendedName>
</protein>
<evidence type="ECO:0000313" key="2">
    <source>
        <dbReference type="EMBL" id="MBB6513847.1"/>
    </source>
</evidence>
<dbReference type="AlphaFoldDB" id="A0A841RPR3"/>
<sequence>MKNMKKRQELLRSFFYDIHVHDKDRLMDWLGIASSTYYKTLKEMANLISQGEQPKRNQLANFVRETIKYEPFQQTNNLLAALYESKTMRELAASRYTLILKFLQQYGKSSRQELIDYFNSHVLEENQKTVQFSESEITRYLGDLEEASFITRTKEKGAQRMENFYELQATFFEHFSLNELFELYTFISFIINTEVPSASGYPLQKKLLSHLEYKHDYPEFLLNDTFYQYPYFGKVLDEYIVYDLLHAMNNNEAVTVYYQSVKSNRKQVVNHQEQLLQINFVPLHIVFDYLFARWYVIGAEVNQPKEQPLKRLRIDFIAKMDTHSTCSSDDWSLWEAQAEKELEKPWCITYRETTEKVRVKFTFYPVDQQENFIRKRVEEQGQWGRIVEEIDRSFIWEIEVTDTSELIPWIRSFGSSATVLEPKPLQEKIHASWKETLQLYDHLEI</sequence>
<gene>
    <name evidence="2" type="ORF">GGQ92_002666</name>
</gene>
<dbReference type="EMBL" id="JACHON010000017">
    <property type="protein sequence ID" value="MBB6513847.1"/>
    <property type="molecule type" value="Genomic_DNA"/>
</dbReference>
<evidence type="ECO:0000313" key="3">
    <source>
        <dbReference type="Proteomes" id="UP000572212"/>
    </source>
</evidence>
<accession>A0A841RPR3</accession>
<organism evidence="2 3">
    <name type="scientific">Gracilibacillus halotolerans</name>
    <dbReference type="NCBI Taxonomy" id="74386"/>
    <lineage>
        <taxon>Bacteria</taxon>
        <taxon>Bacillati</taxon>
        <taxon>Bacillota</taxon>
        <taxon>Bacilli</taxon>
        <taxon>Bacillales</taxon>
        <taxon>Bacillaceae</taxon>
        <taxon>Gracilibacillus</taxon>
    </lineage>
</organism>
<feature type="domain" description="WCX" evidence="1">
    <location>
        <begin position="356"/>
        <end position="436"/>
    </location>
</feature>